<dbReference type="InterPro" id="IPR011042">
    <property type="entry name" value="6-blade_b-propeller_TolB-like"/>
</dbReference>
<dbReference type="OrthoDB" id="6183971at2759"/>
<reference evidence="1" key="1">
    <citation type="submission" date="2018-11" db="EMBL/GenBank/DDBJ databases">
        <authorList>
            <person name="Alioto T."/>
            <person name="Alioto T."/>
        </authorList>
    </citation>
    <scope>NUCLEOTIDE SEQUENCE</scope>
</reference>
<evidence type="ECO:0000313" key="2">
    <source>
        <dbReference type="Proteomes" id="UP000596742"/>
    </source>
</evidence>
<evidence type="ECO:0000313" key="1">
    <source>
        <dbReference type="EMBL" id="VDI25113.1"/>
    </source>
</evidence>
<accession>A0A8B6DXT3</accession>
<dbReference type="EMBL" id="UYJE01004113">
    <property type="protein sequence ID" value="VDI25113.1"/>
    <property type="molecule type" value="Genomic_DNA"/>
</dbReference>
<sequence>MRKRDINKLDSYMNQIETEKKSLSGLIFTTEDFVNKSSVTYLIEEFSAIGKRLDTVLGKSANVFPTIYDLNFESNVITKDVIEAIFGKVTARSRVSETKPMYPHLPLPELGLLPVYKAKKISEFVLENDILDIVPASNDNAWLLTETSMCMLSYKGISEKSGHNVDKLSKPTRIVRKTANELWLWFGGSIFKSERKISKKVGFKVPFKNALFCCAVNNGNVFVYNECETKFYELSDNDGVQNEFEIKDFLKKISRRIYHSFLQYNNRVKRVVMKQSKNLNFVISIGDDSVLFIDKNFKVLNTFWKSGAEFNAIAMDNYANVILADSKNGNIYMLSENGVFKQDLFSQNEGICNTTDMIVDECGYIWLVGYSRKIQVYSYQ</sequence>
<dbReference type="SUPFAM" id="SSF101898">
    <property type="entry name" value="NHL repeat"/>
    <property type="match status" value="1"/>
</dbReference>
<keyword evidence="2" id="KW-1185">Reference proteome</keyword>
<dbReference type="Gene3D" id="2.120.10.30">
    <property type="entry name" value="TolB, C-terminal domain"/>
    <property type="match status" value="1"/>
</dbReference>
<comment type="caution">
    <text evidence="1">The sequence shown here is derived from an EMBL/GenBank/DDBJ whole genome shotgun (WGS) entry which is preliminary data.</text>
</comment>
<organism evidence="1 2">
    <name type="scientific">Mytilus galloprovincialis</name>
    <name type="common">Mediterranean mussel</name>
    <dbReference type="NCBI Taxonomy" id="29158"/>
    <lineage>
        <taxon>Eukaryota</taxon>
        <taxon>Metazoa</taxon>
        <taxon>Spiralia</taxon>
        <taxon>Lophotrochozoa</taxon>
        <taxon>Mollusca</taxon>
        <taxon>Bivalvia</taxon>
        <taxon>Autobranchia</taxon>
        <taxon>Pteriomorphia</taxon>
        <taxon>Mytilida</taxon>
        <taxon>Mytiloidea</taxon>
        <taxon>Mytilidae</taxon>
        <taxon>Mytilinae</taxon>
        <taxon>Mytilus</taxon>
    </lineage>
</organism>
<name>A0A8B6DXT3_MYTGA</name>
<dbReference type="Proteomes" id="UP000596742">
    <property type="component" value="Unassembled WGS sequence"/>
</dbReference>
<proteinExistence type="predicted"/>
<gene>
    <name evidence="1" type="ORF">MGAL_10B066253</name>
</gene>
<dbReference type="AlphaFoldDB" id="A0A8B6DXT3"/>
<protein>
    <submittedName>
        <fullName evidence="1">Uncharacterized protein</fullName>
    </submittedName>
</protein>